<dbReference type="GO" id="GO:0005911">
    <property type="term" value="C:cell-cell junction"/>
    <property type="evidence" value="ECO:0007669"/>
    <property type="project" value="TreeGrafter"/>
</dbReference>
<evidence type="ECO:0000256" key="8">
    <source>
        <dbReference type="ARBA" id="ARBA00023136"/>
    </source>
</evidence>
<keyword evidence="7" id="KW-1133">Transmembrane helix</keyword>
<proteinExistence type="predicted"/>
<keyword evidence="6" id="KW-0130">Cell adhesion</keyword>
<dbReference type="SUPFAM" id="SSF49313">
    <property type="entry name" value="Cadherin-like"/>
    <property type="match status" value="2"/>
</dbReference>
<keyword evidence="5 9" id="KW-0106">Calcium</keyword>
<comment type="subcellular location">
    <subcellularLocation>
        <location evidence="1">Membrane</location>
    </subcellularLocation>
</comment>
<dbReference type="FunFam" id="2.60.40.60:FF:000060">
    <property type="entry name" value="Putative cadherin-23"/>
    <property type="match status" value="1"/>
</dbReference>
<dbReference type="Proteomes" id="UP001221898">
    <property type="component" value="Unassembled WGS sequence"/>
</dbReference>
<evidence type="ECO:0000256" key="9">
    <source>
        <dbReference type="PROSITE-ProRule" id="PRU00043"/>
    </source>
</evidence>
<dbReference type="EMBL" id="JAINUG010000002">
    <property type="protein sequence ID" value="KAJ8418081.1"/>
    <property type="molecule type" value="Genomic_DNA"/>
</dbReference>
<feature type="domain" description="Cadherin" evidence="11">
    <location>
        <begin position="7"/>
        <end position="102"/>
    </location>
</feature>
<keyword evidence="3" id="KW-0732">Signal</keyword>
<dbReference type="PANTHER" id="PTHR24025">
    <property type="entry name" value="DESMOGLEIN FAMILY MEMBER"/>
    <property type="match status" value="1"/>
</dbReference>
<keyword evidence="4" id="KW-0677">Repeat</keyword>
<evidence type="ECO:0000256" key="5">
    <source>
        <dbReference type="ARBA" id="ARBA00022837"/>
    </source>
</evidence>
<evidence type="ECO:0000256" key="4">
    <source>
        <dbReference type="ARBA" id="ARBA00022737"/>
    </source>
</evidence>
<feature type="region of interest" description="Disordered" evidence="10">
    <location>
        <begin position="166"/>
        <end position="191"/>
    </location>
</feature>
<evidence type="ECO:0000313" key="12">
    <source>
        <dbReference type="EMBL" id="KAJ8418081.1"/>
    </source>
</evidence>
<keyword evidence="13" id="KW-1185">Reference proteome</keyword>
<dbReference type="GO" id="GO:0016020">
    <property type="term" value="C:membrane"/>
    <property type="evidence" value="ECO:0007669"/>
    <property type="project" value="UniProtKB-SubCell"/>
</dbReference>
<dbReference type="Pfam" id="PF00028">
    <property type="entry name" value="Cadherin"/>
    <property type="match status" value="1"/>
</dbReference>
<evidence type="ECO:0000313" key="13">
    <source>
        <dbReference type="Proteomes" id="UP001221898"/>
    </source>
</evidence>
<evidence type="ECO:0000256" key="2">
    <source>
        <dbReference type="ARBA" id="ARBA00022692"/>
    </source>
</evidence>
<accession>A0AAD7TBU2</accession>
<dbReference type="AlphaFoldDB" id="A0AAD7TBU2"/>
<organism evidence="12 13">
    <name type="scientific">Aldrovandia affinis</name>
    <dbReference type="NCBI Taxonomy" id="143900"/>
    <lineage>
        <taxon>Eukaryota</taxon>
        <taxon>Metazoa</taxon>
        <taxon>Chordata</taxon>
        <taxon>Craniata</taxon>
        <taxon>Vertebrata</taxon>
        <taxon>Euteleostomi</taxon>
        <taxon>Actinopterygii</taxon>
        <taxon>Neopterygii</taxon>
        <taxon>Teleostei</taxon>
        <taxon>Notacanthiformes</taxon>
        <taxon>Halosauridae</taxon>
        <taxon>Aldrovandia</taxon>
    </lineage>
</organism>
<evidence type="ECO:0000256" key="1">
    <source>
        <dbReference type="ARBA" id="ARBA00004370"/>
    </source>
</evidence>
<keyword evidence="8" id="KW-0472">Membrane</keyword>
<dbReference type="CDD" id="cd11304">
    <property type="entry name" value="Cadherin_repeat"/>
    <property type="match status" value="2"/>
</dbReference>
<evidence type="ECO:0000256" key="3">
    <source>
        <dbReference type="ARBA" id="ARBA00022729"/>
    </source>
</evidence>
<evidence type="ECO:0000256" key="10">
    <source>
        <dbReference type="SAM" id="MobiDB-lite"/>
    </source>
</evidence>
<evidence type="ECO:0000256" key="6">
    <source>
        <dbReference type="ARBA" id="ARBA00022889"/>
    </source>
</evidence>
<dbReference type="PRINTS" id="PR00205">
    <property type="entry name" value="CADHERIN"/>
</dbReference>
<protein>
    <recommendedName>
        <fullName evidence="11">Cadherin domain-containing protein</fullName>
    </recommendedName>
</protein>
<dbReference type="InterPro" id="IPR015919">
    <property type="entry name" value="Cadherin-like_sf"/>
</dbReference>
<dbReference type="PROSITE" id="PS50268">
    <property type="entry name" value="CADHERIN_2"/>
    <property type="match status" value="1"/>
</dbReference>
<evidence type="ECO:0000259" key="11">
    <source>
        <dbReference type="PROSITE" id="PS50268"/>
    </source>
</evidence>
<dbReference type="InterPro" id="IPR050971">
    <property type="entry name" value="Cadherin-domain_protein"/>
</dbReference>
<gene>
    <name evidence="12" type="ORF">AAFF_G00137900</name>
</gene>
<sequence length="231" mass="24880">MPMSPCLSQDTPEGTTVFVVNATDPDQGTGGSVLFSFQPPSAFFTIDEARGTVTVKRTLDYETMSAYQLTVNATDQDKRRPLSSLANLAITITDVQDMDPIFVNLPYSTNINEDSPPGYEVRKIKAIDQDRGKSRRIGYTIVSVQTGAATWGPGPRQLVNFTGTPRAPDEECGPGDEDTRPGAICSGTDRPFTARSPRIRLPFALTQSTDRPVGSGGAGVVRGDVSHYFGN</sequence>
<comment type="caution">
    <text evidence="12">The sequence shown here is derived from an EMBL/GenBank/DDBJ whole genome shotgun (WGS) entry which is preliminary data.</text>
</comment>
<dbReference type="PANTHER" id="PTHR24025:SF23">
    <property type="entry name" value="NEURAL-CADHERIN"/>
    <property type="match status" value="1"/>
</dbReference>
<dbReference type="GO" id="GO:0005509">
    <property type="term" value="F:calcium ion binding"/>
    <property type="evidence" value="ECO:0007669"/>
    <property type="project" value="UniProtKB-UniRule"/>
</dbReference>
<dbReference type="GO" id="GO:0007156">
    <property type="term" value="P:homophilic cell adhesion via plasma membrane adhesion molecules"/>
    <property type="evidence" value="ECO:0007669"/>
    <property type="project" value="InterPro"/>
</dbReference>
<dbReference type="Gene3D" id="2.60.40.60">
    <property type="entry name" value="Cadherins"/>
    <property type="match status" value="2"/>
</dbReference>
<reference evidence="12" key="1">
    <citation type="journal article" date="2023" name="Science">
        <title>Genome structures resolve the early diversification of teleost fishes.</title>
        <authorList>
            <person name="Parey E."/>
            <person name="Louis A."/>
            <person name="Montfort J."/>
            <person name="Bouchez O."/>
            <person name="Roques C."/>
            <person name="Iampietro C."/>
            <person name="Lluch J."/>
            <person name="Castinel A."/>
            <person name="Donnadieu C."/>
            <person name="Desvignes T."/>
            <person name="Floi Bucao C."/>
            <person name="Jouanno E."/>
            <person name="Wen M."/>
            <person name="Mejri S."/>
            <person name="Dirks R."/>
            <person name="Jansen H."/>
            <person name="Henkel C."/>
            <person name="Chen W.J."/>
            <person name="Zahm M."/>
            <person name="Cabau C."/>
            <person name="Klopp C."/>
            <person name="Thompson A.W."/>
            <person name="Robinson-Rechavi M."/>
            <person name="Braasch I."/>
            <person name="Lecointre G."/>
            <person name="Bobe J."/>
            <person name="Postlethwait J.H."/>
            <person name="Berthelot C."/>
            <person name="Roest Crollius H."/>
            <person name="Guiguen Y."/>
        </authorList>
    </citation>
    <scope>NUCLEOTIDE SEQUENCE</scope>
    <source>
        <strain evidence="12">NC1722</strain>
    </source>
</reference>
<keyword evidence="2" id="KW-0812">Transmembrane</keyword>
<dbReference type="InterPro" id="IPR002126">
    <property type="entry name" value="Cadherin-like_dom"/>
</dbReference>
<name>A0AAD7TBU2_9TELE</name>
<dbReference type="SMART" id="SM00112">
    <property type="entry name" value="CA"/>
    <property type="match status" value="1"/>
</dbReference>
<evidence type="ECO:0000256" key="7">
    <source>
        <dbReference type="ARBA" id="ARBA00022989"/>
    </source>
</evidence>